<gene>
    <name evidence="1" type="ORF">L1987_12087</name>
</gene>
<reference evidence="2" key="1">
    <citation type="journal article" date="2022" name="Mol. Ecol. Resour.">
        <title>The genomes of chicory, endive, great burdock and yacon provide insights into Asteraceae palaeo-polyploidization history and plant inulin production.</title>
        <authorList>
            <person name="Fan W."/>
            <person name="Wang S."/>
            <person name="Wang H."/>
            <person name="Wang A."/>
            <person name="Jiang F."/>
            <person name="Liu H."/>
            <person name="Zhao H."/>
            <person name="Xu D."/>
            <person name="Zhang Y."/>
        </authorList>
    </citation>
    <scope>NUCLEOTIDE SEQUENCE [LARGE SCALE GENOMIC DNA]</scope>
    <source>
        <strain evidence="2">cv. Yunnan</strain>
    </source>
</reference>
<reference evidence="1 2" key="2">
    <citation type="journal article" date="2022" name="Mol. Ecol. Resour.">
        <title>The genomes of chicory, endive, great burdock and yacon provide insights into Asteraceae paleo-polyploidization history and plant inulin production.</title>
        <authorList>
            <person name="Fan W."/>
            <person name="Wang S."/>
            <person name="Wang H."/>
            <person name="Wang A."/>
            <person name="Jiang F."/>
            <person name="Liu H."/>
            <person name="Zhao H."/>
            <person name="Xu D."/>
            <person name="Zhang Y."/>
        </authorList>
    </citation>
    <scope>NUCLEOTIDE SEQUENCE [LARGE SCALE GENOMIC DNA]</scope>
    <source>
        <strain evidence="2">cv. Yunnan</strain>
        <tissue evidence="1">Leaves</tissue>
    </source>
</reference>
<accession>A0ACB9JF40</accession>
<keyword evidence="2" id="KW-1185">Reference proteome</keyword>
<evidence type="ECO:0000313" key="2">
    <source>
        <dbReference type="Proteomes" id="UP001056120"/>
    </source>
</evidence>
<protein>
    <submittedName>
        <fullName evidence="1">Uncharacterized protein</fullName>
    </submittedName>
</protein>
<comment type="caution">
    <text evidence="1">The sequence shown here is derived from an EMBL/GenBank/DDBJ whole genome shotgun (WGS) entry which is preliminary data.</text>
</comment>
<dbReference type="EMBL" id="CM042021">
    <property type="protein sequence ID" value="KAI3818283.1"/>
    <property type="molecule type" value="Genomic_DNA"/>
</dbReference>
<name>A0ACB9JF40_9ASTR</name>
<proteinExistence type="predicted"/>
<organism evidence="1 2">
    <name type="scientific">Smallanthus sonchifolius</name>
    <dbReference type="NCBI Taxonomy" id="185202"/>
    <lineage>
        <taxon>Eukaryota</taxon>
        <taxon>Viridiplantae</taxon>
        <taxon>Streptophyta</taxon>
        <taxon>Embryophyta</taxon>
        <taxon>Tracheophyta</taxon>
        <taxon>Spermatophyta</taxon>
        <taxon>Magnoliopsida</taxon>
        <taxon>eudicotyledons</taxon>
        <taxon>Gunneridae</taxon>
        <taxon>Pentapetalae</taxon>
        <taxon>asterids</taxon>
        <taxon>campanulids</taxon>
        <taxon>Asterales</taxon>
        <taxon>Asteraceae</taxon>
        <taxon>Asteroideae</taxon>
        <taxon>Heliantheae alliance</taxon>
        <taxon>Millerieae</taxon>
        <taxon>Smallanthus</taxon>
    </lineage>
</organism>
<sequence length="323" mass="37031">MDIGLEGEIAGGGNWFDVVNRRNRRRNLTTKAQGKRRITPGIITFFVSNLPEDVSEKGLTEVFSEQGRVGNVYVARKRDSLGNIFAFVRFSGVKDIVALEKSLKEVKLGFSKPFVRLTKFEVGGKKVNQAVMVKEKEGISFRDVLDGNNSRLEKLPVVTVEAKETVMAKLVRKASLLGRASNLQYLCSLHNLMKQFKDGPDIRYVSEMHVLLTFRNKDTAMEFLNTHRLVWKEWFSDLQIWEEQPLAFERIAWIRVYGVLVQLWDKETFNVVGRRYGKIVRNSCASWNDVDLSHEVMGILVNHGKKIREEITLRYKSSRSESG</sequence>
<evidence type="ECO:0000313" key="1">
    <source>
        <dbReference type="EMBL" id="KAI3818283.1"/>
    </source>
</evidence>
<dbReference type="Proteomes" id="UP001056120">
    <property type="component" value="Linkage Group LG04"/>
</dbReference>